<keyword evidence="4" id="KW-0804">Transcription</keyword>
<evidence type="ECO:0000313" key="7">
    <source>
        <dbReference type="EMBL" id="GGE28947.1"/>
    </source>
</evidence>
<dbReference type="PANTHER" id="PTHR43133">
    <property type="entry name" value="RNA POLYMERASE ECF-TYPE SIGMA FACTO"/>
    <property type="match status" value="1"/>
</dbReference>
<dbReference type="InterPro" id="IPR013249">
    <property type="entry name" value="RNA_pol_sigma70_r4_t2"/>
</dbReference>
<dbReference type="Proteomes" id="UP000628775">
    <property type="component" value="Unassembled WGS sequence"/>
</dbReference>
<dbReference type="InterPro" id="IPR013325">
    <property type="entry name" value="RNA_pol_sigma_r2"/>
</dbReference>
<evidence type="ECO:0000256" key="2">
    <source>
        <dbReference type="ARBA" id="ARBA00023015"/>
    </source>
</evidence>
<keyword evidence="3" id="KW-0731">Sigma factor</keyword>
<dbReference type="Pfam" id="PF04542">
    <property type="entry name" value="Sigma70_r2"/>
    <property type="match status" value="1"/>
</dbReference>
<dbReference type="CDD" id="cd06171">
    <property type="entry name" value="Sigma70_r4"/>
    <property type="match status" value="1"/>
</dbReference>
<name>A0A8J2VLX4_9BACL</name>
<sequence>MQEELFQKAQNGNEAAFVRLLGRYQNRIYRIAYTYFRNEQDALDALQEVSVKAYKNIGKIRKPEALAAWLMAVTVNSCHTMLRQKKRETCLMTPEHALSTFEDHDKPLVIKEAISNLSTDEQVIIFHAYFEGLTLEEVANHMRIPIGTVKTRLHRALTKLRQQMRKDDFK</sequence>
<dbReference type="SUPFAM" id="SSF88946">
    <property type="entry name" value="Sigma2 domain of RNA polymerase sigma factors"/>
    <property type="match status" value="1"/>
</dbReference>
<keyword evidence="7" id="KW-0240">DNA-directed RNA polymerase</keyword>
<dbReference type="GO" id="GO:0006352">
    <property type="term" value="P:DNA-templated transcription initiation"/>
    <property type="evidence" value="ECO:0007669"/>
    <property type="project" value="InterPro"/>
</dbReference>
<dbReference type="RefSeq" id="WP_188688378.1">
    <property type="nucleotide sequence ID" value="NZ_BMIR01000001.1"/>
</dbReference>
<keyword evidence="8" id="KW-1185">Reference proteome</keyword>
<dbReference type="PANTHER" id="PTHR43133:SF51">
    <property type="entry name" value="RNA POLYMERASE SIGMA FACTOR"/>
    <property type="match status" value="1"/>
</dbReference>
<dbReference type="Gene3D" id="1.10.1740.10">
    <property type="match status" value="1"/>
</dbReference>
<gene>
    <name evidence="7" type="ORF">GCM10011391_04370</name>
</gene>
<dbReference type="InterPro" id="IPR014284">
    <property type="entry name" value="RNA_pol_sigma-70_dom"/>
</dbReference>
<comment type="caution">
    <text evidence="7">The sequence shown here is derived from an EMBL/GenBank/DDBJ whole genome shotgun (WGS) entry which is preliminary data.</text>
</comment>
<protein>
    <submittedName>
        <fullName evidence="7">DNA-directed RNA polymerase sigma-70 factor</fullName>
    </submittedName>
</protein>
<dbReference type="GO" id="GO:0016987">
    <property type="term" value="F:sigma factor activity"/>
    <property type="evidence" value="ECO:0007669"/>
    <property type="project" value="UniProtKB-KW"/>
</dbReference>
<dbReference type="Gene3D" id="1.10.10.10">
    <property type="entry name" value="Winged helix-like DNA-binding domain superfamily/Winged helix DNA-binding domain"/>
    <property type="match status" value="1"/>
</dbReference>
<evidence type="ECO:0000259" key="6">
    <source>
        <dbReference type="Pfam" id="PF08281"/>
    </source>
</evidence>
<dbReference type="EMBL" id="BMIR01000001">
    <property type="protein sequence ID" value="GGE28947.1"/>
    <property type="molecule type" value="Genomic_DNA"/>
</dbReference>
<accession>A0A8J2VLX4</accession>
<feature type="domain" description="RNA polymerase sigma factor 70 region 4 type 2" evidence="6">
    <location>
        <begin position="110"/>
        <end position="160"/>
    </location>
</feature>
<comment type="similarity">
    <text evidence="1">Belongs to the sigma-70 factor family. ECF subfamily.</text>
</comment>
<evidence type="ECO:0000313" key="8">
    <source>
        <dbReference type="Proteomes" id="UP000628775"/>
    </source>
</evidence>
<dbReference type="InterPro" id="IPR039425">
    <property type="entry name" value="RNA_pol_sigma-70-like"/>
</dbReference>
<reference evidence="7" key="1">
    <citation type="journal article" date="2014" name="Int. J. Syst. Evol. Microbiol.">
        <title>Complete genome sequence of Corynebacterium casei LMG S-19264T (=DSM 44701T), isolated from a smear-ripened cheese.</title>
        <authorList>
            <consortium name="US DOE Joint Genome Institute (JGI-PGF)"/>
            <person name="Walter F."/>
            <person name="Albersmeier A."/>
            <person name="Kalinowski J."/>
            <person name="Ruckert C."/>
        </authorList>
    </citation>
    <scope>NUCLEOTIDE SEQUENCE</scope>
    <source>
        <strain evidence="7">CGMCC 1.15371</strain>
    </source>
</reference>
<dbReference type="Pfam" id="PF08281">
    <property type="entry name" value="Sigma70_r4_2"/>
    <property type="match status" value="1"/>
</dbReference>
<proteinExistence type="inferred from homology"/>
<evidence type="ECO:0000256" key="4">
    <source>
        <dbReference type="ARBA" id="ARBA00023163"/>
    </source>
</evidence>
<dbReference type="NCBIfam" id="TIGR02937">
    <property type="entry name" value="sigma70-ECF"/>
    <property type="match status" value="1"/>
</dbReference>
<dbReference type="InterPro" id="IPR013324">
    <property type="entry name" value="RNA_pol_sigma_r3/r4-like"/>
</dbReference>
<dbReference type="InterPro" id="IPR007627">
    <property type="entry name" value="RNA_pol_sigma70_r2"/>
</dbReference>
<feature type="domain" description="RNA polymerase sigma-70 region 2" evidence="5">
    <location>
        <begin position="21"/>
        <end position="87"/>
    </location>
</feature>
<dbReference type="GO" id="GO:0000428">
    <property type="term" value="C:DNA-directed RNA polymerase complex"/>
    <property type="evidence" value="ECO:0007669"/>
    <property type="project" value="UniProtKB-KW"/>
</dbReference>
<keyword evidence="2" id="KW-0805">Transcription regulation</keyword>
<dbReference type="GO" id="GO:0003677">
    <property type="term" value="F:DNA binding"/>
    <property type="evidence" value="ECO:0007669"/>
    <property type="project" value="InterPro"/>
</dbReference>
<dbReference type="InterPro" id="IPR036388">
    <property type="entry name" value="WH-like_DNA-bd_sf"/>
</dbReference>
<evidence type="ECO:0000259" key="5">
    <source>
        <dbReference type="Pfam" id="PF04542"/>
    </source>
</evidence>
<evidence type="ECO:0000256" key="1">
    <source>
        <dbReference type="ARBA" id="ARBA00010641"/>
    </source>
</evidence>
<dbReference type="AlphaFoldDB" id="A0A8J2VLX4"/>
<dbReference type="SUPFAM" id="SSF88659">
    <property type="entry name" value="Sigma3 and sigma4 domains of RNA polymerase sigma factors"/>
    <property type="match status" value="1"/>
</dbReference>
<evidence type="ECO:0000256" key="3">
    <source>
        <dbReference type="ARBA" id="ARBA00023082"/>
    </source>
</evidence>
<reference evidence="7" key="2">
    <citation type="submission" date="2020-09" db="EMBL/GenBank/DDBJ databases">
        <authorList>
            <person name="Sun Q."/>
            <person name="Zhou Y."/>
        </authorList>
    </citation>
    <scope>NUCLEOTIDE SEQUENCE</scope>
    <source>
        <strain evidence="7">CGMCC 1.15371</strain>
    </source>
</reference>
<organism evidence="7 8">
    <name type="scientific">Pullulanibacillus camelliae</name>
    <dbReference type="NCBI Taxonomy" id="1707096"/>
    <lineage>
        <taxon>Bacteria</taxon>
        <taxon>Bacillati</taxon>
        <taxon>Bacillota</taxon>
        <taxon>Bacilli</taxon>
        <taxon>Bacillales</taxon>
        <taxon>Sporolactobacillaceae</taxon>
        <taxon>Pullulanibacillus</taxon>
    </lineage>
</organism>